<evidence type="ECO:0000256" key="12">
    <source>
        <dbReference type="ARBA" id="ARBA00023125"/>
    </source>
</evidence>
<dbReference type="SUPFAM" id="SSF56672">
    <property type="entry name" value="DNA/RNA polymerases"/>
    <property type="match status" value="1"/>
</dbReference>
<dbReference type="GO" id="GO:0005829">
    <property type="term" value="C:cytosol"/>
    <property type="evidence" value="ECO:0007669"/>
    <property type="project" value="TreeGrafter"/>
</dbReference>
<dbReference type="HAMAP" id="MF_01113">
    <property type="entry name" value="DNApol_IV"/>
    <property type="match status" value="1"/>
</dbReference>
<dbReference type="PANTHER" id="PTHR11076">
    <property type="entry name" value="DNA REPAIR POLYMERASE UMUC / TRANSFERASE FAMILY MEMBER"/>
    <property type="match status" value="1"/>
</dbReference>
<comment type="cofactor">
    <cofactor evidence="15">
        <name>Mg(2+)</name>
        <dbReference type="ChEBI" id="CHEBI:18420"/>
    </cofactor>
    <text evidence="15">Binds 2 magnesium ions per subunit.</text>
</comment>
<evidence type="ECO:0000256" key="5">
    <source>
        <dbReference type="ARBA" id="ARBA00022679"/>
    </source>
</evidence>
<dbReference type="Gene3D" id="3.30.1490.100">
    <property type="entry name" value="DNA polymerase, Y-family, little finger domain"/>
    <property type="match status" value="1"/>
</dbReference>
<comment type="catalytic activity">
    <reaction evidence="14 15">
        <text>DNA(n) + a 2'-deoxyribonucleoside 5'-triphosphate = DNA(n+1) + diphosphate</text>
        <dbReference type="Rhea" id="RHEA:22508"/>
        <dbReference type="Rhea" id="RHEA-COMP:17339"/>
        <dbReference type="Rhea" id="RHEA-COMP:17340"/>
        <dbReference type="ChEBI" id="CHEBI:33019"/>
        <dbReference type="ChEBI" id="CHEBI:61560"/>
        <dbReference type="ChEBI" id="CHEBI:173112"/>
        <dbReference type="EC" id="2.7.7.7"/>
    </reaction>
</comment>
<dbReference type="InterPro" id="IPR043128">
    <property type="entry name" value="Rev_trsase/Diguanyl_cyclase"/>
</dbReference>
<feature type="active site" evidence="15">
    <location>
        <position position="133"/>
    </location>
</feature>
<dbReference type="GO" id="GO:0006281">
    <property type="term" value="P:DNA repair"/>
    <property type="evidence" value="ECO:0007669"/>
    <property type="project" value="UniProtKB-UniRule"/>
</dbReference>
<dbReference type="PANTHER" id="PTHR11076:SF33">
    <property type="entry name" value="DNA POLYMERASE KAPPA"/>
    <property type="match status" value="1"/>
</dbReference>
<keyword evidence="5 15" id="KW-0808">Transferase</keyword>
<protein>
    <recommendedName>
        <fullName evidence="15">DNA polymerase IV</fullName>
        <shortName evidence="15">Pol IV</shortName>
        <ecNumber evidence="15">2.7.7.7</ecNumber>
    </recommendedName>
</protein>
<reference evidence="17 18" key="1">
    <citation type="submission" date="2018-07" db="EMBL/GenBank/DDBJ databases">
        <title>Halomonas rutogse sp. nov., isolated from Lake TangqianCo on Tibetan Plateau.</title>
        <authorList>
            <person name="Lu H."/>
            <person name="Xing P."/>
            <person name="Wu Q."/>
        </authorList>
    </citation>
    <scope>NUCLEOTIDE SEQUENCE [LARGE SCALE GENOMIC DNA]</scope>
    <source>
        <strain evidence="17 18">TQ8S</strain>
    </source>
</reference>
<dbReference type="InterPro" id="IPR050116">
    <property type="entry name" value="DNA_polymerase-Y"/>
</dbReference>
<comment type="function">
    <text evidence="15">Poorly processive, error-prone DNA polymerase involved in untargeted mutagenesis. Copies undamaged DNA at stalled replication forks, which arise in vivo from mismatched or misaligned primer ends. These misaligned primers can be extended by PolIV. Exhibits no 3'-5' exonuclease (proofreading) activity. May be involved in translesional synthesis, in conjunction with the beta clamp from PolIII.</text>
</comment>
<dbReference type="InterPro" id="IPR017961">
    <property type="entry name" value="DNA_pol_Y-fam_little_finger"/>
</dbReference>
<proteinExistence type="inferred from homology"/>
<evidence type="ECO:0000313" key="17">
    <source>
        <dbReference type="EMBL" id="RCV92482.1"/>
    </source>
</evidence>
<evidence type="ECO:0000256" key="8">
    <source>
        <dbReference type="ARBA" id="ARBA00022723"/>
    </source>
</evidence>
<dbReference type="EMBL" id="QPIJ01000012">
    <property type="protein sequence ID" value="RCV92482.1"/>
    <property type="molecule type" value="Genomic_DNA"/>
</dbReference>
<evidence type="ECO:0000256" key="2">
    <source>
        <dbReference type="ARBA" id="ARBA00010945"/>
    </source>
</evidence>
<dbReference type="GO" id="GO:0042276">
    <property type="term" value="P:error-prone translesion synthesis"/>
    <property type="evidence" value="ECO:0007669"/>
    <property type="project" value="TreeGrafter"/>
</dbReference>
<dbReference type="EC" id="2.7.7.7" evidence="15"/>
<evidence type="ECO:0000313" key="18">
    <source>
        <dbReference type="Proteomes" id="UP000253204"/>
    </source>
</evidence>
<dbReference type="Gene3D" id="3.30.70.270">
    <property type="match status" value="1"/>
</dbReference>
<evidence type="ECO:0000259" key="16">
    <source>
        <dbReference type="PROSITE" id="PS50173"/>
    </source>
</evidence>
<organism evidence="17 18">
    <name type="scientific">Vreelandella rituensis</name>
    <dbReference type="NCBI Taxonomy" id="2282306"/>
    <lineage>
        <taxon>Bacteria</taxon>
        <taxon>Pseudomonadati</taxon>
        <taxon>Pseudomonadota</taxon>
        <taxon>Gammaproteobacteria</taxon>
        <taxon>Oceanospirillales</taxon>
        <taxon>Halomonadaceae</taxon>
        <taxon>Vreelandella</taxon>
    </lineage>
</organism>
<keyword evidence="13 15" id="KW-0234">DNA repair</keyword>
<evidence type="ECO:0000256" key="6">
    <source>
        <dbReference type="ARBA" id="ARBA00022695"/>
    </source>
</evidence>
<dbReference type="PROSITE" id="PS50173">
    <property type="entry name" value="UMUC"/>
    <property type="match status" value="1"/>
</dbReference>
<dbReference type="AlphaFoldDB" id="A0A368U8P1"/>
<dbReference type="GO" id="GO:0003887">
    <property type="term" value="F:DNA-directed DNA polymerase activity"/>
    <property type="evidence" value="ECO:0007669"/>
    <property type="project" value="UniProtKB-UniRule"/>
</dbReference>
<keyword evidence="4 15" id="KW-0963">Cytoplasm</keyword>
<keyword evidence="9 15" id="KW-0227">DNA damage</keyword>
<evidence type="ECO:0000256" key="10">
    <source>
        <dbReference type="ARBA" id="ARBA00022842"/>
    </source>
</evidence>
<evidence type="ECO:0000256" key="13">
    <source>
        <dbReference type="ARBA" id="ARBA00023204"/>
    </source>
</evidence>
<dbReference type="FunFam" id="3.40.1170.60:FF:000001">
    <property type="entry name" value="DNA polymerase IV"/>
    <property type="match status" value="1"/>
</dbReference>
<name>A0A368U8P1_9GAMM</name>
<feature type="domain" description="UmuC" evidence="16">
    <location>
        <begin position="33"/>
        <end position="214"/>
    </location>
</feature>
<keyword evidence="7 15" id="KW-0235">DNA replication</keyword>
<dbReference type="InterPro" id="IPR043502">
    <property type="entry name" value="DNA/RNA_pol_sf"/>
</dbReference>
<dbReference type="Gene3D" id="1.10.150.20">
    <property type="entry name" value="5' to 3' exonuclease, C-terminal subdomain"/>
    <property type="match status" value="1"/>
</dbReference>
<keyword evidence="8 15" id="KW-0479">Metal-binding</keyword>
<sequence>MTSLSLFLIRGSLLLYTAFQGQGVNQDVSRRKIIHCDCDCFFAAVEMRDNPALRDIPLAIGGSIERRGVVATCNYPARRFGIHSAMSTAQALKRCPHLTLMRGDMAKYKAVARQVFAIYRDVTELVEPLSLDEAFLDVSDTTLYQGSATRIAQLIRSRVESEVGITVSAGVAPNKFLAKVASDWHKPDGLCVIPPEEVDAFVQALSVKRINGVGPRTAEKLAELGIATCADLRRRSLAQMVEHFGRFGHRLHELGWGRDERPVRLSRERKSVSTEHTYPQDLPDLAACRARLPELLADLDARHGRLDPPRDIRGLILKVKFNDFTQTTVEHATPVSSLAQFETLLQVGWQRGGKPVRLLGVGYRLAEVSAEAQLSLF</sequence>
<dbReference type="GO" id="GO:0003684">
    <property type="term" value="F:damaged DNA binding"/>
    <property type="evidence" value="ECO:0007669"/>
    <property type="project" value="InterPro"/>
</dbReference>
<comment type="caution">
    <text evidence="17">The sequence shown here is derived from an EMBL/GenBank/DDBJ whole genome shotgun (WGS) entry which is preliminary data.</text>
</comment>
<keyword evidence="11 15" id="KW-0239">DNA-directed DNA polymerase</keyword>
<dbReference type="GO" id="GO:0009432">
    <property type="term" value="P:SOS response"/>
    <property type="evidence" value="ECO:0007669"/>
    <property type="project" value="TreeGrafter"/>
</dbReference>
<feature type="binding site" evidence="15">
    <location>
        <position position="132"/>
    </location>
    <ligand>
        <name>Mg(2+)</name>
        <dbReference type="ChEBI" id="CHEBI:18420"/>
    </ligand>
</feature>
<dbReference type="Gene3D" id="3.40.1170.60">
    <property type="match status" value="1"/>
</dbReference>
<dbReference type="Pfam" id="PF00817">
    <property type="entry name" value="IMS"/>
    <property type="match status" value="1"/>
</dbReference>
<evidence type="ECO:0000256" key="11">
    <source>
        <dbReference type="ARBA" id="ARBA00022932"/>
    </source>
</evidence>
<comment type="subunit">
    <text evidence="15">Monomer.</text>
</comment>
<evidence type="ECO:0000256" key="9">
    <source>
        <dbReference type="ARBA" id="ARBA00022763"/>
    </source>
</evidence>
<dbReference type="Pfam" id="PF21999">
    <property type="entry name" value="IMS_HHH_1"/>
    <property type="match status" value="1"/>
</dbReference>
<evidence type="ECO:0000256" key="4">
    <source>
        <dbReference type="ARBA" id="ARBA00022490"/>
    </source>
</evidence>
<dbReference type="NCBIfam" id="NF002677">
    <property type="entry name" value="PRK02406.1"/>
    <property type="match status" value="1"/>
</dbReference>
<evidence type="ECO:0000256" key="1">
    <source>
        <dbReference type="ARBA" id="ARBA00004496"/>
    </source>
</evidence>
<evidence type="ECO:0000256" key="3">
    <source>
        <dbReference type="ARBA" id="ARBA00022457"/>
    </source>
</evidence>
<dbReference type="InterPro" id="IPR053848">
    <property type="entry name" value="IMS_HHH_1"/>
</dbReference>
<dbReference type="GO" id="GO:0006261">
    <property type="term" value="P:DNA-templated DNA replication"/>
    <property type="evidence" value="ECO:0007669"/>
    <property type="project" value="UniProtKB-UniRule"/>
</dbReference>
<keyword evidence="18" id="KW-1185">Reference proteome</keyword>
<dbReference type="Pfam" id="PF11799">
    <property type="entry name" value="IMS_C"/>
    <property type="match status" value="1"/>
</dbReference>
<evidence type="ECO:0000256" key="15">
    <source>
        <dbReference type="HAMAP-Rule" id="MF_01113"/>
    </source>
</evidence>
<dbReference type="InterPro" id="IPR022880">
    <property type="entry name" value="DNApol_IV"/>
</dbReference>
<evidence type="ECO:0000256" key="7">
    <source>
        <dbReference type="ARBA" id="ARBA00022705"/>
    </source>
</evidence>
<keyword evidence="3 15" id="KW-0515">Mutator protein</keyword>
<dbReference type="CDD" id="cd03586">
    <property type="entry name" value="PolY_Pol_IV_kappa"/>
    <property type="match status" value="1"/>
</dbReference>
<dbReference type="InterPro" id="IPR036775">
    <property type="entry name" value="DNA_pol_Y-fam_lit_finger_sf"/>
</dbReference>
<feature type="binding site" evidence="15">
    <location>
        <position position="37"/>
    </location>
    <ligand>
        <name>Mg(2+)</name>
        <dbReference type="ChEBI" id="CHEBI:18420"/>
    </ligand>
</feature>
<dbReference type="OrthoDB" id="9808813at2"/>
<gene>
    <name evidence="15" type="primary">dinB</name>
    <name evidence="17" type="ORF">DU506_07150</name>
</gene>
<evidence type="ECO:0000256" key="14">
    <source>
        <dbReference type="ARBA" id="ARBA00049244"/>
    </source>
</evidence>
<dbReference type="InterPro" id="IPR001126">
    <property type="entry name" value="UmuC"/>
</dbReference>
<dbReference type="Proteomes" id="UP000253204">
    <property type="component" value="Unassembled WGS sequence"/>
</dbReference>
<keyword evidence="12 15" id="KW-0238">DNA-binding</keyword>
<dbReference type="GO" id="GO:0000287">
    <property type="term" value="F:magnesium ion binding"/>
    <property type="evidence" value="ECO:0007669"/>
    <property type="project" value="UniProtKB-UniRule"/>
</dbReference>
<comment type="similarity">
    <text evidence="2 15">Belongs to the DNA polymerase type-Y family.</text>
</comment>
<keyword evidence="6 15" id="KW-0548">Nucleotidyltransferase</keyword>
<feature type="site" description="Substrate discrimination" evidence="15">
    <location>
        <position position="42"/>
    </location>
</feature>
<accession>A0A368U8P1</accession>
<keyword evidence="10 15" id="KW-0460">Magnesium</keyword>
<comment type="subcellular location">
    <subcellularLocation>
        <location evidence="1 15">Cytoplasm</location>
    </subcellularLocation>
</comment>
<dbReference type="SUPFAM" id="SSF100879">
    <property type="entry name" value="Lesion bypass DNA polymerase (Y-family), little finger domain"/>
    <property type="match status" value="1"/>
</dbReference>